<evidence type="ECO:0000313" key="3">
    <source>
        <dbReference type="Proteomes" id="UP000622707"/>
    </source>
</evidence>
<accession>A0ABS1JSK1</accession>
<evidence type="ECO:0000313" key="2">
    <source>
        <dbReference type="EMBL" id="MBL0427235.1"/>
    </source>
</evidence>
<comment type="caution">
    <text evidence="2">The sequence shown here is derived from an EMBL/GenBank/DDBJ whole genome shotgun (WGS) entry which is preliminary data.</text>
</comment>
<dbReference type="EMBL" id="JAEQND010000011">
    <property type="protein sequence ID" value="MBL0427235.1"/>
    <property type="molecule type" value="Genomic_DNA"/>
</dbReference>
<dbReference type="Gene3D" id="1.10.10.2910">
    <property type="match status" value="1"/>
</dbReference>
<dbReference type="Pfam" id="PF06114">
    <property type="entry name" value="Peptidase_M78"/>
    <property type="match status" value="1"/>
</dbReference>
<protein>
    <submittedName>
        <fullName evidence="2">ImmA/IrrE family metallo-endopeptidase</fullName>
    </submittedName>
</protein>
<organism evidence="2 3">
    <name type="scientific">Ramlibacter alkalitolerans</name>
    <dbReference type="NCBI Taxonomy" id="2039631"/>
    <lineage>
        <taxon>Bacteria</taxon>
        <taxon>Pseudomonadati</taxon>
        <taxon>Pseudomonadota</taxon>
        <taxon>Betaproteobacteria</taxon>
        <taxon>Burkholderiales</taxon>
        <taxon>Comamonadaceae</taxon>
        <taxon>Ramlibacter</taxon>
    </lineage>
</organism>
<dbReference type="Proteomes" id="UP000622707">
    <property type="component" value="Unassembled WGS sequence"/>
</dbReference>
<sequence>MKPEVNLGRRLVQKRNLKPPVDVAAIVGEYAELLFKPFPFIGVDGLSVNLKVPGKKTKVIVNSLNPEVRQRFTLAHELGHILIPWHVGTIADSLEPSEVDDSLAYWQMELEANTFAAEVLMPAHWLVPQLAGKANLARAHADVTHICQVSPMAAARRISDLTPDHVVYATERDGQVEFSGRSSSTLASSIPWGAEWPTEPYPYAVSYDVRPLQGGRRAHWWRLPKELDVQSSDTREWREILSTIVSDLGLSGKAAEKFKASVSGVLAYANSATKQSADYSIQRVAAAAFQRLQDRDEYREFVKHELFNAFLLRKSEELYERNRKE</sequence>
<keyword evidence="3" id="KW-1185">Reference proteome</keyword>
<dbReference type="InterPro" id="IPR052345">
    <property type="entry name" value="Rad_response_metalloprotease"/>
</dbReference>
<dbReference type="PANTHER" id="PTHR43236:SF1">
    <property type="entry name" value="BLL7220 PROTEIN"/>
    <property type="match status" value="1"/>
</dbReference>
<proteinExistence type="predicted"/>
<gene>
    <name evidence="2" type="ORF">JI746_19130</name>
</gene>
<dbReference type="PANTHER" id="PTHR43236">
    <property type="entry name" value="ANTITOXIN HIGA1"/>
    <property type="match status" value="1"/>
</dbReference>
<feature type="domain" description="IrrE N-terminal-like" evidence="1">
    <location>
        <begin position="59"/>
        <end position="159"/>
    </location>
</feature>
<name>A0ABS1JSK1_9BURK</name>
<dbReference type="InterPro" id="IPR010359">
    <property type="entry name" value="IrrE_HExxH"/>
</dbReference>
<reference evidence="2 3" key="1">
    <citation type="journal article" date="2017" name="Int. J. Syst. Evol. Microbiol.">
        <title>Ramlibacter alkalitolerans sp. nov., alkali-tolerant bacterium isolated from soil of ginseng.</title>
        <authorList>
            <person name="Lee D.H."/>
            <person name="Cha C.J."/>
        </authorList>
    </citation>
    <scope>NUCLEOTIDE SEQUENCE [LARGE SCALE GENOMIC DNA]</scope>
    <source>
        <strain evidence="2 3">KACC 19305</strain>
    </source>
</reference>
<evidence type="ECO:0000259" key="1">
    <source>
        <dbReference type="Pfam" id="PF06114"/>
    </source>
</evidence>
<dbReference type="RefSeq" id="WP_236599976.1">
    <property type="nucleotide sequence ID" value="NZ_JAEQND010000011.1"/>
</dbReference>